<dbReference type="Pfam" id="PF11356">
    <property type="entry name" value="T2SSC"/>
    <property type="match status" value="1"/>
</dbReference>
<keyword evidence="14" id="KW-1185">Reference proteome</keyword>
<evidence type="ECO:0000256" key="8">
    <source>
        <dbReference type="ARBA" id="ARBA00022989"/>
    </source>
</evidence>
<organism evidence="13 14">
    <name type="scientific">Psychromonas marina</name>
    <dbReference type="NCBI Taxonomy" id="88364"/>
    <lineage>
        <taxon>Bacteria</taxon>
        <taxon>Pseudomonadati</taxon>
        <taxon>Pseudomonadota</taxon>
        <taxon>Gammaproteobacteria</taxon>
        <taxon>Alteromonadales</taxon>
        <taxon>Psychromonadaceae</taxon>
        <taxon>Psychromonas</taxon>
    </lineage>
</organism>
<evidence type="ECO:0000256" key="2">
    <source>
        <dbReference type="ARBA" id="ARBA00007986"/>
    </source>
</evidence>
<dbReference type="InterPro" id="IPR001639">
    <property type="entry name" value="T2SS_protein-GspC"/>
</dbReference>
<keyword evidence="7" id="KW-0653">Protein transport</keyword>
<feature type="compositionally biased region" description="Polar residues" evidence="10">
    <location>
        <begin position="174"/>
        <end position="185"/>
    </location>
</feature>
<evidence type="ECO:0000313" key="13">
    <source>
        <dbReference type="EMBL" id="GLS90620.1"/>
    </source>
</evidence>
<sequence length="297" mass="33145">MPLATFLQKTPTLILAIISVLLAYQLALLTWTFVPQQKTALLWTPAPANNNSSTTQIDTQQLQQQHLFGKKAEQTEKPEEVVKPTLQSTDITNAPKTKLNLQLVGIVAATDPNYSSVIISQKGKQDSYFIDSKIEGTRALIAHIYQDRVILDVNGSLETLMLDGVDELDKQHQNNKNSNPVVQKNRSSRSTKKRPKTVNLDREELLSNPGKLTDYIRISPVRKDGQIAGYRVKPGKDKTIFEESGLKSGDLAVELNGIDLTDTQQAVTLMKEFPTMTDMTLSVERDGQLHELYFSIP</sequence>
<evidence type="ECO:0000256" key="6">
    <source>
        <dbReference type="ARBA" id="ARBA00022692"/>
    </source>
</evidence>
<dbReference type="Proteomes" id="UP001157353">
    <property type="component" value="Unassembled WGS sequence"/>
</dbReference>
<feature type="transmembrane region" description="Helical" evidence="11">
    <location>
        <begin position="12"/>
        <end position="34"/>
    </location>
</feature>
<comment type="subcellular location">
    <subcellularLocation>
        <location evidence="1">Cell inner membrane</location>
    </subcellularLocation>
</comment>
<proteinExistence type="inferred from homology"/>
<feature type="region of interest" description="Disordered" evidence="10">
    <location>
        <begin position="170"/>
        <end position="198"/>
    </location>
</feature>
<comment type="similarity">
    <text evidence="2">Belongs to the GSP C family.</text>
</comment>
<feature type="compositionally biased region" description="Basic residues" evidence="10">
    <location>
        <begin position="186"/>
        <end position="196"/>
    </location>
</feature>
<keyword evidence="8 11" id="KW-1133">Transmembrane helix</keyword>
<keyword evidence="6 11" id="KW-0812">Transmembrane</keyword>
<accession>A0ABQ6E078</accession>
<keyword evidence="9 11" id="KW-0472">Membrane</keyword>
<evidence type="ECO:0000256" key="7">
    <source>
        <dbReference type="ARBA" id="ARBA00022927"/>
    </source>
</evidence>
<dbReference type="PROSITE" id="PS01141">
    <property type="entry name" value="T2SP_C"/>
    <property type="match status" value="1"/>
</dbReference>
<protein>
    <submittedName>
        <fullName evidence="13">Type II secretion system protein GspC</fullName>
    </submittedName>
</protein>
<keyword evidence="3" id="KW-0813">Transport</keyword>
<evidence type="ECO:0000313" key="14">
    <source>
        <dbReference type="Proteomes" id="UP001157353"/>
    </source>
</evidence>
<dbReference type="SUPFAM" id="SSF50156">
    <property type="entry name" value="PDZ domain-like"/>
    <property type="match status" value="1"/>
</dbReference>
<evidence type="ECO:0000256" key="11">
    <source>
        <dbReference type="SAM" id="Phobius"/>
    </source>
</evidence>
<evidence type="ECO:0000256" key="5">
    <source>
        <dbReference type="ARBA" id="ARBA00022519"/>
    </source>
</evidence>
<dbReference type="Gene3D" id="2.30.30.830">
    <property type="match status" value="1"/>
</dbReference>
<keyword evidence="4" id="KW-1003">Cell membrane</keyword>
<reference evidence="14" key="1">
    <citation type="journal article" date="2019" name="Int. J. Syst. Evol. Microbiol.">
        <title>The Global Catalogue of Microorganisms (GCM) 10K type strain sequencing project: providing services to taxonomists for standard genome sequencing and annotation.</title>
        <authorList>
            <consortium name="The Broad Institute Genomics Platform"/>
            <consortium name="The Broad Institute Genome Sequencing Center for Infectious Disease"/>
            <person name="Wu L."/>
            <person name="Ma J."/>
        </authorList>
    </citation>
    <scope>NUCLEOTIDE SEQUENCE [LARGE SCALE GENOMIC DNA]</scope>
    <source>
        <strain evidence="14">NBRC 103166</strain>
    </source>
</reference>
<evidence type="ECO:0000256" key="10">
    <source>
        <dbReference type="SAM" id="MobiDB-lite"/>
    </source>
</evidence>
<evidence type="ECO:0000256" key="9">
    <source>
        <dbReference type="ARBA" id="ARBA00023136"/>
    </source>
</evidence>
<keyword evidence="5" id="KW-0997">Cell inner membrane</keyword>
<name>A0ABQ6E078_9GAMM</name>
<evidence type="ECO:0000256" key="1">
    <source>
        <dbReference type="ARBA" id="ARBA00004533"/>
    </source>
</evidence>
<dbReference type="InterPro" id="IPR024961">
    <property type="entry name" value="T2SS_GspC_N"/>
</dbReference>
<evidence type="ECO:0000256" key="4">
    <source>
        <dbReference type="ARBA" id="ARBA00022475"/>
    </source>
</evidence>
<feature type="domain" description="Type II secretion system protein GspC N-terminal" evidence="12">
    <location>
        <begin position="18"/>
        <end position="162"/>
    </location>
</feature>
<dbReference type="InterPro" id="IPR036034">
    <property type="entry name" value="PDZ_sf"/>
</dbReference>
<comment type="caution">
    <text evidence="13">The sequence shown here is derived from an EMBL/GenBank/DDBJ whole genome shotgun (WGS) entry which is preliminary data.</text>
</comment>
<dbReference type="EMBL" id="BSPQ01000005">
    <property type="protein sequence ID" value="GLS90620.1"/>
    <property type="molecule type" value="Genomic_DNA"/>
</dbReference>
<dbReference type="NCBIfam" id="TIGR01713">
    <property type="entry name" value="typeII_sec_gspC"/>
    <property type="match status" value="1"/>
</dbReference>
<evidence type="ECO:0000259" key="12">
    <source>
        <dbReference type="Pfam" id="PF11356"/>
    </source>
</evidence>
<dbReference type="Gene3D" id="2.30.42.10">
    <property type="match status" value="1"/>
</dbReference>
<evidence type="ECO:0000256" key="3">
    <source>
        <dbReference type="ARBA" id="ARBA00022448"/>
    </source>
</evidence>
<gene>
    <name evidence="13" type="primary">gspC</name>
    <name evidence="13" type="ORF">GCM10007916_16870</name>
</gene>
<dbReference type="RefSeq" id="WP_284203743.1">
    <property type="nucleotide sequence ID" value="NZ_BSPQ01000005.1"/>
</dbReference>